<comment type="similarity">
    <text evidence="1">Belongs to the PPP phosphatase family.</text>
</comment>
<dbReference type="InterPro" id="IPR029052">
    <property type="entry name" value="Metallo-depent_PP-like"/>
</dbReference>
<dbReference type="Gene3D" id="3.60.21.10">
    <property type="match status" value="1"/>
</dbReference>
<dbReference type="PANTHER" id="PTHR11668">
    <property type="entry name" value="SERINE/THREONINE PROTEIN PHOSPHATASE"/>
    <property type="match status" value="1"/>
</dbReference>
<dbReference type="Proteomes" id="UP001201812">
    <property type="component" value="Unassembled WGS sequence"/>
</dbReference>
<dbReference type="SMART" id="SM00156">
    <property type="entry name" value="PP2Ac"/>
    <property type="match status" value="1"/>
</dbReference>
<evidence type="ECO:0000256" key="1">
    <source>
        <dbReference type="RuleBase" id="RU004273"/>
    </source>
</evidence>
<keyword evidence="4" id="KW-1185">Reference proteome</keyword>
<dbReference type="InterPro" id="IPR006186">
    <property type="entry name" value="Ser/Thr-sp_prot-phosphatase"/>
</dbReference>
<dbReference type="EMBL" id="JAKKPZ010000125">
    <property type="protein sequence ID" value="KAI1701161.1"/>
    <property type="molecule type" value="Genomic_DNA"/>
</dbReference>
<dbReference type="Pfam" id="PF00149">
    <property type="entry name" value="Metallophos"/>
    <property type="match status" value="1"/>
</dbReference>
<dbReference type="PRINTS" id="PR00114">
    <property type="entry name" value="STPHPHTASE"/>
</dbReference>
<comment type="caution">
    <text evidence="3">The sequence shown here is derived from an EMBL/GenBank/DDBJ whole genome shotgun (WGS) entry which is preliminary data.</text>
</comment>
<feature type="domain" description="Serine/threonine specific protein phosphatases" evidence="2">
    <location>
        <begin position="123"/>
        <end position="128"/>
    </location>
</feature>
<dbReference type="GO" id="GO:0004722">
    <property type="term" value="F:protein serine/threonine phosphatase activity"/>
    <property type="evidence" value="ECO:0007669"/>
    <property type="project" value="UniProtKB-EC"/>
</dbReference>
<dbReference type="GO" id="GO:0005634">
    <property type="term" value="C:nucleus"/>
    <property type="evidence" value="ECO:0007669"/>
    <property type="project" value="TreeGrafter"/>
</dbReference>
<evidence type="ECO:0000313" key="4">
    <source>
        <dbReference type="Proteomes" id="UP001201812"/>
    </source>
</evidence>
<name>A0AAD4MP26_9BILA</name>
<dbReference type="AlphaFoldDB" id="A0AAD4MP26"/>
<reference evidence="3" key="1">
    <citation type="submission" date="2022-01" db="EMBL/GenBank/DDBJ databases">
        <title>Genome Sequence Resource for Two Populations of Ditylenchus destructor, the Migratory Endoparasitic Phytonematode.</title>
        <authorList>
            <person name="Zhang H."/>
            <person name="Lin R."/>
            <person name="Xie B."/>
        </authorList>
    </citation>
    <scope>NUCLEOTIDE SEQUENCE</scope>
    <source>
        <strain evidence="3">BazhouSP</strain>
    </source>
</reference>
<organism evidence="3 4">
    <name type="scientific">Ditylenchus destructor</name>
    <dbReference type="NCBI Taxonomy" id="166010"/>
    <lineage>
        <taxon>Eukaryota</taxon>
        <taxon>Metazoa</taxon>
        <taxon>Ecdysozoa</taxon>
        <taxon>Nematoda</taxon>
        <taxon>Chromadorea</taxon>
        <taxon>Rhabditida</taxon>
        <taxon>Tylenchina</taxon>
        <taxon>Tylenchomorpha</taxon>
        <taxon>Sphaerularioidea</taxon>
        <taxon>Anguinidae</taxon>
        <taxon>Anguininae</taxon>
        <taxon>Ditylenchus</taxon>
    </lineage>
</organism>
<dbReference type="InterPro" id="IPR050341">
    <property type="entry name" value="PP1_catalytic_subunit"/>
</dbReference>
<evidence type="ECO:0000313" key="3">
    <source>
        <dbReference type="EMBL" id="KAI1701161.1"/>
    </source>
</evidence>
<proteinExistence type="inferred from homology"/>
<dbReference type="GO" id="GO:0005737">
    <property type="term" value="C:cytoplasm"/>
    <property type="evidence" value="ECO:0007669"/>
    <property type="project" value="TreeGrafter"/>
</dbReference>
<dbReference type="EC" id="3.1.3.16" evidence="1"/>
<sequence>MTSAKANELNQLMMLCDRIILRINRTSSIEGFTEEEVLSVLSASCEVLRSLPAMINVDVPVTIFGDIHGQLADLQRFFALVGSPPQTKMLFLGDYVDRCNKGIEVTLLLLCYKLRYPARIDLLRGNHECAKLNRIYGFYKECRHKLSVKVWQAFQKVFDELPVCARVGKRILCMHGGLSPDIEDWDSLINLKKPRSLLECDRGIASDLMWSDPSCKSAKDSTEIYRPNVERGASYLFSDEAVKTFNGKMDLDLIVRAHEAVKPGHRFNANNQMCTIFSAPNYCGVDENSASIMGVSKDLEISLVTLKPKIDKDKMKGMNPLDIAQLLRQFEKDLAKSPRV</sequence>
<gene>
    <name evidence="3" type="ORF">DdX_16248</name>
</gene>
<dbReference type="InterPro" id="IPR004843">
    <property type="entry name" value="Calcineurin-like_PHP"/>
</dbReference>
<accession>A0AAD4MP26</accession>
<dbReference type="PROSITE" id="PS00125">
    <property type="entry name" value="SER_THR_PHOSPHATASE"/>
    <property type="match status" value="1"/>
</dbReference>
<keyword evidence="1" id="KW-0378">Hydrolase</keyword>
<evidence type="ECO:0000259" key="2">
    <source>
        <dbReference type="PROSITE" id="PS00125"/>
    </source>
</evidence>
<comment type="catalytic activity">
    <reaction evidence="1">
        <text>O-phospho-L-threonyl-[protein] + H2O = L-threonyl-[protein] + phosphate</text>
        <dbReference type="Rhea" id="RHEA:47004"/>
        <dbReference type="Rhea" id="RHEA-COMP:11060"/>
        <dbReference type="Rhea" id="RHEA-COMP:11605"/>
        <dbReference type="ChEBI" id="CHEBI:15377"/>
        <dbReference type="ChEBI" id="CHEBI:30013"/>
        <dbReference type="ChEBI" id="CHEBI:43474"/>
        <dbReference type="ChEBI" id="CHEBI:61977"/>
        <dbReference type="EC" id="3.1.3.16"/>
    </reaction>
</comment>
<dbReference type="PANTHER" id="PTHR11668:SF285">
    <property type="entry name" value="SERINE_THREONINE-PROTEIN PHOSPHATASE-RELATED"/>
    <property type="match status" value="1"/>
</dbReference>
<protein>
    <recommendedName>
        <fullName evidence="1">Serine/threonine-protein phosphatase</fullName>
        <ecNumber evidence="1">3.1.3.16</ecNumber>
    </recommendedName>
</protein>
<dbReference type="SUPFAM" id="SSF56300">
    <property type="entry name" value="Metallo-dependent phosphatases"/>
    <property type="match status" value="1"/>
</dbReference>